<keyword evidence="1" id="KW-1133">Transmembrane helix</keyword>
<evidence type="ECO:0000256" key="1">
    <source>
        <dbReference type="SAM" id="Phobius"/>
    </source>
</evidence>
<keyword evidence="3" id="KW-1185">Reference proteome</keyword>
<dbReference type="AlphaFoldDB" id="A0A420DW54"/>
<dbReference type="EMBL" id="RAQJ01000001">
    <property type="protein sequence ID" value="RKE98460.1"/>
    <property type="molecule type" value="Genomic_DNA"/>
</dbReference>
<feature type="transmembrane region" description="Helical" evidence="1">
    <location>
        <begin position="219"/>
        <end position="243"/>
    </location>
</feature>
<dbReference type="InterPro" id="IPR022134">
    <property type="entry name" value="DUF3667"/>
</dbReference>
<dbReference type="Pfam" id="PF12412">
    <property type="entry name" value="DUF3667"/>
    <property type="match status" value="1"/>
</dbReference>
<keyword evidence="1" id="KW-0472">Membrane</keyword>
<feature type="transmembrane region" description="Helical" evidence="1">
    <location>
        <begin position="130"/>
        <end position="149"/>
    </location>
</feature>
<protein>
    <submittedName>
        <fullName evidence="2">Uncharacterized protein DUF3667</fullName>
    </submittedName>
</protein>
<feature type="transmembrane region" description="Helical" evidence="1">
    <location>
        <begin position="161"/>
        <end position="183"/>
    </location>
</feature>
<gene>
    <name evidence="2" type="ORF">BXY80_0548</name>
</gene>
<dbReference type="RefSeq" id="WP_120199671.1">
    <property type="nucleotide sequence ID" value="NZ_RAQJ01000001.1"/>
</dbReference>
<sequence>MDNLKTCKNCDSKITSNYCENCGQRTSINKVTFSETFNDIIDAMFSLDAPLWRTIKTLIVNPGKLFRDFLCGKRKTYYKPVSFFILTTIIYVIVKTLLNYDPMQNIAQVQHESLDISLFNKAGVFMAKNINNIIFTFVFSFAIMMKVFFFKKYSLPEYLAVSFYIVGFYIIITTLMIFGLKFGNPQYKMLPFILLLVYVLYALSSFFQKKSLLTIIKTFLVYFFAIVLYMFLGYGISFLIVWLKSV</sequence>
<comment type="caution">
    <text evidence="2">The sequence shown here is derived from an EMBL/GenBank/DDBJ whole genome shotgun (WGS) entry which is preliminary data.</text>
</comment>
<accession>A0A420DW54</accession>
<proteinExistence type="predicted"/>
<dbReference type="Proteomes" id="UP000284892">
    <property type="component" value="Unassembled WGS sequence"/>
</dbReference>
<feature type="transmembrane region" description="Helical" evidence="1">
    <location>
        <begin position="189"/>
        <end position="207"/>
    </location>
</feature>
<feature type="transmembrane region" description="Helical" evidence="1">
    <location>
        <begin position="77"/>
        <end position="94"/>
    </location>
</feature>
<name>A0A420DW54_9FLAO</name>
<evidence type="ECO:0000313" key="3">
    <source>
        <dbReference type="Proteomes" id="UP000284892"/>
    </source>
</evidence>
<reference evidence="2 3" key="1">
    <citation type="submission" date="2018-09" db="EMBL/GenBank/DDBJ databases">
        <title>Genomic Encyclopedia of Archaeal and Bacterial Type Strains, Phase II (KMG-II): from individual species to whole genera.</title>
        <authorList>
            <person name="Goeker M."/>
        </authorList>
    </citation>
    <scope>NUCLEOTIDE SEQUENCE [LARGE SCALE GENOMIC DNA]</scope>
    <source>
        <strain evidence="2 3">DSM 26283</strain>
    </source>
</reference>
<organism evidence="2 3">
    <name type="scientific">Ichthyenterobacterium magnum</name>
    <dbReference type="NCBI Taxonomy" id="1230530"/>
    <lineage>
        <taxon>Bacteria</taxon>
        <taxon>Pseudomonadati</taxon>
        <taxon>Bacteroidota</taxon>
        <taxon>Flavobacteriia</taxon>
        <taxon>Flavobacteriales</taxon>
        <taxon>Flavobacteriaceae</taxon>
        <taxon>Ichthyenterobacterium</taxon>
    </lineage>
</organism>
<dbReference type="OrthoDB" id="7446256at2"/>
<evidence type="ECO:0000313" key="2">
    <source>
        <dbReference type="EMBL" id="RKE98460.1"/>
    </source>
</evidence>
<keyword evidence="1" id="KW-0812">Transmembrane</keyword>